<evidence type="ECO:0000313" key="2">
    <source>
        <dbReference type="Proteomes" id="UP000234752"/>
    </source>
</evidence>
<accession>A0A2K9N9V5</accession>
<proteinExistence type="predicted"/>
<evidence type="ECO:0000313" key="1">
    <source>
        <dbReference type="EMBL" id="AUN29859.1"/>
    </source>
</evidence>
<dbReference type="EMBL" id="CP025611">
    <property type="protein sequence ID" value="AUN29859.1"/>
    <property type="molecule type" value="Genomic_DNA"/>
</dbReference>
<name>A0A2K9N9V5_9PROT</name>
<gene>
    <name evidence="1" type="ORF">C0V82_06165</name>
</gene>
<protein>
    <submittedName>
        <fullName evidence="1">Uncharacterized protein</fullName>
    </submittedName>
</protein>
<organism evidence="1 2">
    <name type="scientific">Niveispirillum cyanobacteriorum</name>
    <dbReference type="NCBI Taxonomy" id="1612173"/>
    <lineage>
        <taxon>Bacteria</taxon>
        <taxon>Pseudomonadati</taxon>
        <taxon>Pseudomonadota</taxon>
        <taxon>Alphaproteobacteria</taxon>
        <taxon>Rhodospirillales</taxon>
        <taxon>Azospirillaceae</taxon>
        <taxon>Niveispirillum</taxon>
    </lineage>
</organism>
<keyword evidence="2" id="KW-1185">Reference proteome</keyword>
<dbReference type="Proteomes" id="UP000234752">
    <property type="component" value="Chromosome eg_1"/>
</dbReference>
<dbReference type="AlphaFoldDB" id="A0A2K9N9V5"/>
<reference evidence="1 2" key="1">
    <citation type="submission" date="2017-12" db="EMBL/GenBank/DDBJ databases">
        <title>Genomes of bacteria within cyanobacterial aggregates.</title>
        <authorList>
            <person name="Cai H."/>
        </authorList>
    </citation>
    <scope>NUCLEOTIDE SEQUENCE [LARGE SCALE GENOMIC DNA]</scope>
    <source>
        <strain evidence="1 2">TH16</strain>
    </source>
</reference>
<sequence>MGTDAGGLAVSAVAAPPPGAGACPDGVAVLAPLAALLVLTGGGGDGARGVAATTMAAMVAPG</sequence>
<dbReference type="KEGG" id="ncb:C0V82_06165"/>